<comment type="caution">
    <text evidence="2">The sequence shown here is derived from an EMBL/GenBank/DDBJ whole genome shotgun (WGS) entry which is preliminary data.</text>
</comment>
<dbReference type="AlphaFoldDB" id="A0A7W7EWK0"/>
<gene>
    <name evidence="2" type="ORF">GGQ96_000728</name>
</gene>
<keyword evidence="1" id="KW-0472">Membrane</keyword>
<keyword evidence="1" id="KW-1133">Transmembrane helix</keyword>
<organism evidence="2 3">
    <name type="scientific">Sphingomonas abaci</name>
    <dbReference type="NCBI Taxonomy" id="237611"/>
    <lineage>
        <taxon>Bacteria</taxon>
        <taxon>Pseudomonadati</taxon>
        <taxon>Pseudomonadota</taxon>
        <taxon>Alphaproteobacteria</taxon>
        <taxon>Sphingomonadales</taxon>
        <taxon>Sphingomonadaceae</taxon>
        <taxon>Sphingomonas</taxon>
    </lineage>
</organism>
<proteinExistence type="predicted"/>
<keyword evidence="3" id="KW-1185">Reference proteome</keyword>
<dbReference type="Proteomes" id="UP000574769">
    <property type="component" value="Unassembled WGS sequence"/>
</dbReference>
<evidence type="ECO:0000313" key="3">
    <source>
        <dbReference type="Proteomes" id="UP000574769"/>
    </source>
</evidence>
<evidence type="ECO:0000256" key="1">
    <source>
        <dbReference type="SAM" id="Phobius"/>
    </source>
</evidence>
<dbReference type="RefSeq" id="WP_184111584.1">
    <property type="nucleotide sequence ID" value="NZ_JACHNY010000001.1"/>
</dbReference>
<dbReference type="EMBL" id="JACHNY010000001">
    <property type="protein sequence ID" value="MBB4616622.1"/>
    <property type="molecule type" value="Genomic_DNA"/>
</dbReference>
<accession>A0A7W7EWK0</accession>
<keyword evidence="1" id="KW-0812">Transmembrane</keyword>
<evidence type="ECO:0000313" key="2">
    <source>
        <dbReference type="EMBL" id="MBB4616622.1"/>
    </source>
</evidence>
<protein>
    <submittedName>
        <fullName evidence="2">Uncharacterized protein</fullName>
    </submittedName>
</protein>
<reference evidence="2 3" key="1">
    <citation type="submission" date="2020-08" db="EMBL/GenBank/DDBJ databases">
        <title>Genomic Encyclopedia of Type Strains, Phase IV (KMG-IV): sequencing the most valuable type-strain genomes for metagenomic binning, comparative biology and taxonomic classification.</title>
        <authorList>
            <person name="Goeker M."/>
        </authorList>
    </citation>
    <scope>NUCLEOTIDE SEQUENCE [LARGE SCALE GENOMIC DNA]</scope>
    <source>
        <strain evidence="2 3">DSM 15867</strain>
    </source>
</reference>
<sequence length="85" mass="9103">MSFLIVFDLVIACPILLLTMSRFWLLVAVPCGLVGLSDLCTAAMGDDPGPAGLLILGSFAVVVWINASALILRLAYDYIRMMKAA</sequence>
<name>A0A7W7EWK0_9SPHN</name>
<feature type="transmembrane region" description="Helical" evidence="1">
    <location>
        <begin position="52"/>
        <end position="76"/>
    </location>
</feature>